<dbReference type="EMBL" id="LTBC01000003">
    <property type="protein sequence ID" value="KYH32779.1"/>
    <property type="molecule type" value="Genomic_DNA"/>
</dbReference>
<evidence type="ECO:0000313" key="2">
    <source>
        <dbReference type="Proteomes" id="UP000075670"/>
    </source>
</evidence>
<dbReference type="PATRIC" id="fig|1122241.3.peg.1452"/>
<dbReference type="RefSeq" id="WP_062283205.1">
    <property type="nucleotide sequence ID" value="NZ_LTBC01000003.1"/>
</dbReference>
<accession>A0A151AYP8</accession>
<evidence type="ECO:0000313" key="1">
    <source>
        <dbReference type="EMBL" id="KYH32779.1"/>
    </source>
</evidence>
<gene>
    <name evidence="1" type="ORF">MOMUL_13810</name>
</gene>
<reference evidence="1 2" key="1">
    <citation type="submission" date="2016-02" db="EMBL/GenBank/DDBJ databases">
        <title>Genome sequence of Moorella mulderi DSM 14980.</title>
        <authorList>
            <person name="Poehlein A."/>
            <person name="Daniel R."/>
        </authorList>
    </citation>
    <scope>NUCLEOTIDE SEQUENCE [LARGE SCALE GENOMIC DNA]</scope>
    <source>
        <strain evidence="1 2">DSM 14980</strain>
    </source>
</reference>
<comment type="caution">
    <text evidence="1">The sequence shown here is derived from an EMBL/GenBank/DDBJ whole genome shotgun (WGS) entry which is preliminary data.</text>
</comment>
<organism evidence="1 2">
    <name type="scientific">Moorella mulderi DSM 14980</name>
    <dbReference type="NCBI Taxonomy" id="1122241"/>
    <lineage>
        <taxon>Bacteria</taxon>
        <taxon>Bacillati</taxon>
        <taxon>Bacillota</taxon>
        <taxon>Clostridia</taxon>
        <taxon>Neomoorellales</taxon>
        <taxon>Neomoorellaceae</taxon>
        <taxon>Neomoorella</taxon>
    </lineage>
</organism>
<name>A0A151AYP8_9FIRM</name>
<dbReference type="Proteomes" id="UP000075670">
    <property type="component" value="Unassembled WGS sequence"/>
</dbReference>
<dbReference type="AlphaFoldDB" id="A0A151AYP8"/>
<protein>
    <submittedName>
        <fullName evidence="1">Uncharacterized protein</fullName>
    </submittedName>
</protein>
<proteinExistence type="predicted"/>
<dbReference type="OrthoDB" id="1724034at2"/>
<sequence length="114" mass="12729">MAKVTAPLMSLDASGALGKALVFAKWKGINYARRYFVPMNPNTENQERVRSYFIQAVTSWQGESPETRAMWNAAVRGRPLTGMNYYLAQYIKYLSGHNGQAPATPFLPPGQQQS</sequence>
<keyword evidence="2" id="KW-1185">Reference proteome</keyword>